<dbReference type="CDD" id="cd04792">
    <property type="entry name" value="LanM-like"/>
    <property type="match status" value="1"/>
</dbReference>
<dbReference type="AlphaFoldDB" id="A0AAP5LLW9"/>
<dbReference type="PANTHER" id="PTHR12736:SF7">
    <property type="entry name" value="LANC-LIKE PROTEIN 3"/>
    <property type="match status" value="1"/>
</dbReference>
<protein>
    <submittedName>
        <fullName evidence="3">Type 2 lantibiotic biosynthesis protein LanM</fullName>
    </submittedName>
</protein>
<dbReference type="NCBIfam" id="TIGR03897">
    <property type="entry name" value="lanti_2_LanM"/>
    <property type="match status" value="1"/>
</dbReference>
<evidence type="ECO:0000259" key="2">
    <source>
        <dbReference type="Pfam" id="PF13575"/>
    </source>
</evidence>
<keyword evidence="1" id="KW-0862">Zinc</keyword>
<dbReference type="Pfam" id="PF13575">
    <property type="entry name" value="DUF4135"/>
    <property type="match status" value="1"/>
</dbReference>
<sequence>MLNSLPNSEFRQKLIEAYGINAVHDTLATGDWIKTIEWIWNQPTGTALFKDQDDRLFSSFMEPFLIFALKNLDAVLLELESLDVNRDLLEHHWCEELYSKLLNLSIRTLIQELHIARLSGLSNGETSENRYHNYNTVLLKDREYVESILFMYPVLAKLMTDETTKFIEYHTEILTHLHKDMDTLKKEMSIQSHVLERISTGVGDTHSKGRSVSVLYLGNGQRLIYKPRSLSMDIGFEKFTRWFNQWNNKMDFRTPKSIDCGSYGWQSYVQYMECTTEEEVKRYYYRYGGYVALLYILGSRDFHFENIIADGEYPILIDMETLFSNRIASDTSEVWRELFLHEMDRSVFSSMLIPFKRTPEEDSDTSGLGNWGDSNNEMIGEVLQLPYTDEMRLVSQKVKKKPANNKPQLKGELIGFHHYLSEIQAGFKDSYHTIYEHKNEIVGSHGPLHHFKNSKVRMIFRSTNEYGEFLKSSLHPDYLQKLDKRTQLFAHFQRNSVYTPYYAKVVPYEMECMLKQEIPVFTFDMDSDHITIETTESRIELRFPMTGISRVQDRLNCLGKQDFEKQLRYLTMSLTSSLKPQVIQTENSPNCNAQVEDKVNLLRLAQKIGDELIEHAAWDREKQTVIWVDRKPVADEGHYIGILDPTLYDGSLGIVLFMAQLGKETGDSRYSNFAREALQTSVDMITIAQKNNISVFSGLLGYAYTLLQVASIWEDGTYYEEALKYIDQIKEFIQKDQQFDIVGGSAGVIILLARLVAQTSDPRFKMLAIECGEHLLRGVKDLLVSKQGLLNGLSHGLSGFAWAFTELWFITSEEEYRSFAQTLVELERADYSKDHNNWRDKRFKETQEFLSVYWCHGSPGIGLSRLYMAEKVDDPRLVDELEAARTKIITDGLQLPPFLCHGSLGNIDILLSIEKAISRPPDYKSLQELGVEICLKYNSISARDFQLGLMTGVAGLGYGLLRLNNPEIPSVLSLEIPVLGAFTGA</sequence>
<dbReference type="PRINTS" id="PR01950">
    <property type="entry name" value="LANCSUPER"/>
</dbReference>
<dbReference type="SUPFAM" id="SSF158745">
    <property type="entry name" value="LanC-like"/>
    <property type="match status" value="1"/>
</dbReference>
<reference evidence="3" key="1">
    <citation type="submission" date="2023-07" db="EMBL/GenBank/DDBJ databases">
        <title>Sorghum-associated microbial communities from plants grown in Nebraska, USA.</title>
        <authorList>
            <person name="Schachtman D."/>
        </authorList>
    </citation>
    <scope>NUCLEOTIDE SEQUENCE</scope>
    <source>
        <strain evidence="3">BE80</strain>
    </source>
</reference>
<feature type="domain" description="Lantibiotic biosynthesis protein dehydration" evidence="2">
    <location>
        <begin position="152"/>
        <end position="523"/>
    </location>
</feature>
<dbReference type="Pfam" id="PF05147">
    <property type="entry name" value="LANC_like"/>
    <property type="match status" value="1"/>
</dbReference>
<dbReference type="PIRSF" id="PIRSF037228">
    <property type="entry name" value="Lant_mod_RumM"/>
    <property type="match status" value="1"/>
</dbReference>
<dbReference type="InterPro" id="IPR017146">
    <property type="entry name" value="Lanti_2_LanM"/>
</dbReference>
<dbReference type="InterPro" id="IPR025410">
    <property type="entry name" value="Lant_dehyd"/>
</dbReference>
<gene>
    <name evidence="3" type="ORF">J2W91_000733</name>
</gene>
<keyword evidence="1" id="KW-0479">Metal-binding</keyword>
<proteinExistence type="predicted"/>
<organism evidence="3 4">
    <name type="scientific">Paenibacillus amylolyticus</name>
    <dbReference type="NCBI Taxonomy" id="1451"/>
    <lineage>
        <taxon>Bacteria</taxon>
        <taxon>Bacillati</taxon>
        <taxon>Bacillota</taxon>
        <taxon>Bacilli</taxon>
        <taxon>Bacillales</taxon>
        <taxon>Paenibacillaceae</taxon>
        <taxon>Paenibacillus</taxon>
    </lineage>
</organism>
<dbReference type="Proteomes" id="UP001254832">
    <property type="component" value="Unassembled WGS sequence"/>
</dbReference>
<accession>A0AAP5LLW9</accession>
<dbReference type="Gene3D" id="1.50.10.20">
    <property type="match status" value="1"/>
</dbReference>
<dbReference type="SMART" id="SM01260">
    <property type="entry name" value="LANC_like"/>
    <property type="match status" value="1"/>
</dbReference>
<dbReference type="PANTHER" id="PTHR12736">
    <property type="entry name" value="LANC-LIKE PROTEIN"/>
    <property type="match status" value="1"/>
</dbReference>
<name>A0AAP5LLW9_PAEAM</name>
<evidence type="ECO:0000313" key="4">
    <source>
        <dbReference type="Proteomes" id="UP001254832"/>
    </source>
</evidence>
<dbReference type="GO" id="GO:0046872">
    <property type="term" value="F:metal ion binding"/>
    <property type="evidence" value="ECO:0007669"/>
    <property type="project" value="UniProtKB-KW"/>
</dbReference>
<dbReference type="GO" id="GO:0005886">
    <property type="term" value="C:plasma membrane"/>
    <property type="evidence" value="ECO:0007669"/>
    <property type="project" value="TreeGrafter"/>
</dbReference>
<dbReference type="GO" id="GO:0031179">
    <property type="term" value="P:peptide modification"/>
    <property type="evidence" value="ECO:0007669"/>
    <property type="project" value="InterPro"/>
</dbReference>
<feature type="binding site" evidence="1">
    <location>
        <position position="901"/>
    </location>
    <ligand>
        <name>Zn(2+)</name>
        <dbReference type="ChEBI" id="CHEBI:29105"/>
    </ligand>
</feature>
<evidence type="ECO:0000256" key="1">
    <source>
        <dbReference type="PIRSR" id="PIRSR607822-1"/>
    </source>
</evidence>
<dbReference type="InterPro" id="IPR007822">
    <property type="entry name" value="LANC-like"/>
</dbReference>
<comment type="caution">
    <text evidence="3">The sequence shown here is derived from an EMBL/GenBank/DDBJ whole genome shotgun (WGS) entry which is preliminary data.</text>
</comment>
<feature type="binding site" evidence="1">
    <location>
        <position position="855"/>
    </location>
    <ligand>
        <name>Zn(2+)</name>
        <dbReference type="ChEBI" id="CHEBI:29105"/>
    </ligand>
</feature>
<evidence type="ECO:0000313" key="3">
    <source>
        <dbReference type="EMBL" id="MDR6722285.1"/>
    </source>
</evidence>
<dbReference type="EMBL" id="JAVDTR010000002">
    <property type="protein sequence ID" value="MDR6722285.1"/>
    <property type="molecule type" value="Genomic_DNA"/>
</dbReference>
<feature type="binding site" evidence="1">
    <location>
        <position position="900"/>
    </location>
    <ligand>
        <name>Zn(2+)</name>
        <dbReference type="ChEBI" id="CHEBI:29105"/>
    </ligand>
</feature>